<dbReference type="Proteomes" id="UP000480178">
    <property type="component" value="Chromosome"/>
</dbReference>
<dbReference type="KEGG" id="rhoz:GXP67_12640"/>
<evidence type="ECO:0000313" key="2">
    <source>
        <dbReference type="EMBL" id="QHT67417.1"/>
    </source>
</evidence>
<gene>
    <name evidence="2" type="ORF">GXP67_12640</name>
</gene>
<evidence type="ECO:0000313" key="3">
    <source>
        <dbReference type="Proteomes" id="UP000480178"/>
    </source>
</evidence>
<accession>A0A6C0GHJ3</accession>
<reference evidence="2 3" key="1">
    <citation type="submission" date="2020-01" db="EMBL/GenBank/DDBJ databases">
        <authorList>
            <person name="Kim M.K."/>
        </authorList>
    </citation>
    <scope>NUCLEOTIDE SEQUENCE [LARGE SCALE GENOMIC DNA]</scope>
    <source>
        <strain evidence="2 3">172606-1</strain>
    </source>
</reference>
<keyword evidence="3" id="KW-1185">Reference proteome</keyword>
<proteinExistence type="predicted"/>
<name>A0A6C0GHJ3_9BACT</name>
<dbReference type="RefSeq" id="WP_162443448.1">
    <property type="nucleotide sequence ID" value="NZ_CP048222.1"/>
</dbReference>
<keyword evidence="1" id="KW-0472">Membrane</keyword>
<evidence type="ECO:0000256" key="1">
    <source>
        <dbReference type="SAM" id="Phobius"/>
    </source>
</evidence>
<dbReference type="AlphaFoldDB" id="A0A6C0GHJ3"/>
<feature type="transmembrane region" description="Helical" evidence="1">
    <location>
        <begin position="24"/>
        <end position="50"/>
    </location>
</feature>
<organism evidence="2 3">
    <name type="scientific">Rhodocytophaga rosea</name>
    <dbReference type="NCBI Taxonomy" id="2704465"/>
    <lineage>
        <taxon>Bacteria</taxon>
        <taxon>Pseudomonadati</taxon>
        <taxon>Bacteroidota</taxon>
        <taxon>Cytophagia</taxon>
        <taxon>Cytophagales</taxon>
        <taxon>Rhodocytophagaceae</taxon>
        <taxon>Rhodocytophaga</taxon>
    </lineage>
</organism>
<keyword evidence="1" id="KW-1133">Transmembrane helix</keyword>
<dbReference type="EMBL" id="CP048222">
    <property type="protein sequence ID" value="QHT67417.1"/>
    <property type="molecule type" value="Genomic_DNA"/>
</dbReference>
<protein>
    <submittedName>
        <fullName evidence="2">Uncharacterized protein</fullName>
    </submittedName>
</protein>
<keyword evidence="1" id="KW-0812">Transmembrane</keyword>
<sequence length="148" mass="16629">MQTPCQAIVRFACTPLSEWNNKFLLTGLLLIAIFRTTIVVSVVFMVSLGVEIKSDLRSAHSTTFLSAKSNIAGSYNHPFLIEVDSMQALSQVRIRHPLLPNFLCRKISVQMILDHRIQLRWLASALTSQVFRICGLHPVFSPNDTFNG</sequence>